<dbReference type="EMBL" id="AP022870">
    <property type="protein sequence ID" value="BCB81423.1"/>
    <property type="molecule type" value="Genomic_DNA"/>
</dbReference>
<keyword evidence="2" id="KW-1185">Reference proteome</keyword>
<gene>
    <name evidence="1" type="ORF">Pflav_078330</name>
</gene>
<name>A0A6F8Y5X3_9ACTN</name>
<dbReference type="RefSeq" id="WP_197938835.1">
    <property type="nucleotide sequence ID" value="NZ_AP022870.1"/>
</dbReference>
<dbReference type="AlphaFoldDB" id="A0A6F8Y5X3"/>
<sequence length="142" mass="15705">MSEMSISQAVTNVVKDFRQTVPDCVAAGIVDMSTGMLLAVDTVDSHPSEVLDLLAAATFDMFQGRNVVMIEEIFNKRRGIERTGHYFREILVNSENLVHLFMRGTATDDMVAVVVCRRSVNIGMLFAQARLVMRSLDTSFGG</sequence>
<dbReference type="Proteomes" id="UP000502508">
    <property type="component" value="Chromosome"/>
</dbReference>
<accession>A0A6F8Y5X3</accession>
<reference evidence="1 2" key="1">
    <citation type="submission" date="2020-03" db="EMBL/GenBank/DDBJ databases">
        <title>Whole genome shotgun sequence of Phytohabitans flavus NBRC 107702.</title>
        <authorList>
            <person name="Komaki H."/>
            <person name="Tamura T."/>
        </authorList>
    </citation>
    <scope>NUCLEOTIDE SEQUENCE [LARGE SCALE GENOMIC DNA]</scope>
    <source>
        <strain evidence="1 2">NBRC 107702</strain>
    </source>
</reference>
<reference evidence="1 2" key="2">
    <citation type="submission" date="2020-03" db="EMBL/GenBank/DDBJ databases">
        <authorList>
            <person name="Ichikawa N."/>
            <person name="Kimura A."/>
            <person name="Kitahashi Y."/>
            <person name="Uohara A."/>
        </authorList>
    </citation>
    <scope>NUCLEOTIDE SEQUENCE [LARGE SCALE GENOMIC DNA]</scope>
    <source>
        <strain evidence="1 2">NBRC 107702</strain>
    </source>
</reference>
<evidence type="ECO:0000313" key="2">
    <source>
        <dbReference type="Proteomes" id="UP000502508"/>
    </source>
</evidence>
<evidence type="ECO:0000313" key="1">
    <source>
        <dbReference type="EMBL" id="BCB81423.1"/>
    </source>
</evidence>
<evidence type="ECO:0008006" key="3">
    <source>
        <dbReference type="Google" id="ProtNLM"/>
    </source>
</evidence>
<protein>
    <recommendedName>
        <fullName evidence="3">Roadblock/LAMTOR2 domain-containing protein</fullName>
    </recommendedName>
</protein>
<dbReference type="KEGG" id="pfla:Pflav_078330"/>
<dbReference type="Gene3D" id="3.30.450.30">
    <property type="entry name" value="Dynein light chain 2a, cytoplasmic"/>
    <property type="match status" value="1"/>
</dbReference>
<proteinExistence type="predicted"/>
<organism evidence="1 2">
    <name type="scientific">Phytohabitans flavus</name>
    <dbReference type="NCBI Taxonomy" id="1076124"/>
    <lineage>
        <taxon>Bacteria</taxon>
        <taxon>Bacillati</taxon>
        <taxon>Actinomycetota</taxon>
        <taxon>Actinomycetes</taxon>
        <taxon>Micromonosporales</taxon>
        <taxon>Micromonosporaceae</taxon>
    </lineage>
</organism>